<evidence type="ECO:0000313" key="11">
    <source>
        <dbReference type="Proteomes" id="UP000186132"/>
    </source>
</evidence>
<feature type="active site" description="Proton acceptor" evidence="7">
    <location>
        <position position="242"/>
    </location>
</feature>
<feature type="domain" description="Glucose-6-phosphate dehydrogenase NAD-binding" evidence="8">
    <location>
        <begin position="13"/>
        <end position="189"/>
    </location>
</feature>
<evidence type="ECO:0000256" key="3">
    <source>
        <dbReference type="ARBA" id="ARBA00022526"/>
    </source>
</evidence>
<dbReference type="GO" id="GO:0006006">
    <property type="term" value="P:glucose metabolic process"/>
    <property type="evidence" value="ECO:0007669"/>
    <property type="project" value="UniProtKB-KW"/>
</dbReference>
<comment type="function">
    <text evidence="7">Catalyzes the oxidation of glucose 6-phosphate to 6-phosphogluconolactone.</text>
</comment>
<dbReference type="InterPro" id="IPR036291">
    <property type="entry name" value="NAD(P)-bd_dom_sf"/>
</dbReference>
<evidence type="ECO:0000256" key="1">
    <source>
        <dbReference type="ARBA" id="ARBA00004937"/>
    </source>
</evidence>
<name>A0A1M5LPG7_9ACTN</name>
<keyword evidence="3 7" id="KW-0313">Glucose metabolism</keyword>
<dbReference type="Pfam" id="PF00479">
    <property type="entry name" value="G6PD_N"/>
    <property type="match status" value="1"/>
</dbReference>
<evidence type="ECO:0000256" key="6">
    <source>
        <dbReference type="ARBA" id="ARBA00023277"/>
    </source>
</evidence>
<feature type="binding site" evidence="7">
    <location>
        <position position="50"/>
    </location>
    <ligand>
        <name>NADP(+)</name>
        <dbReference type="ChEBI" id="CHEBI:58349"/>
    </ligand>
</feature>
<evidence type="ECO:0000313" key="10">
    <source>
        <dbReference type="EMBL" id="SHG66243.1"/>
    </source>
</evidence>
<dbReference type="EMBL" id="FQVU01000003">
    <property type="protein sequence ID" value="SHG66243.1"/>
    <property type="molecule type" value="Genomic_DNA"/>
</dbReference>
<keyword evidence="6 7" id="KW-0119">Carbohydrate metabolism</keyword>
<gene>
    <name evidence="7" type="primary">zwf</name>
    <name evidence="10" type="ORF">SAMN05443575_2495</name>
</gene>
<evidence type="ECO:0000259" key="9">
    <source>
        <dbReference type="Pfam" id="PF02781"/>
    </source>
</evidence>
<dbReference type="InterPro" id="IPR019796">
    <property type="entry name" value="G6P_DH_AS"/>
</dbReference>
<dbReference type="InterPro" id="IPR022675">
    <property type="entry name" value="G6P_DH_C"/>
</dbReference>
<dbReference type="PRINTS" id="PR00079">
    <property type="entry name" value="G6PDHDRGNASE"/>
</dbReference>
<dbReference type="GO" id="GO:0050661">
    <property type="term" value="F:NADP binding"/>
    <property type="evidence" value="ECO:0007669"/>
    <property type="project" value="UniProtKB-UniRule"/>
</dbReference>
<dbReference type="STRING" id="1206085.SAMN05443575_2495"/>
<feature type="binding site" evidence="7">
    <location>
        <begin position="16"/>
        <end position="23"/>
    </location>
    <ligand>
        <name>NADP(+)</name>
        <dbReference type="ChEBI" id="CHEBI:58349"/>
    </ligand>
</feature>
<dbReference type="Pfam" id="PF02781">
    <property type="entry name" value="G6PD_C"/>
    <property type="match status" value="1"/>
</dbReference>
<feature type="binding site" evidence="7">
    <location>
        <position position="150"/>
    </location>
    <ligand>
        <name>NADP(+)</name>
        <dbReference type="ChEBI" id="CHEBI:58349"/>
    </ligand>
</feature>
<dbReference type="InterPro" id="IPR022674">
    <property type="entry name" value="G6P_DH_NAD-bd"/>
</dbReference>
<feature type="binding site" evidence="7">
    <location>
        <position position="218"/>
    </location>
    <ligand>
        <name>substrate</name>
    </ligand>
</feature>
<dbReference type="GO" id="GO:0009051">
    <property type="term" value="P:pentose-phosphate shunt, oxidative branch"/>
    <property type="evidence" value="ECO:0007669"/>
    <property type="project" value="TreeGrafter"/>
</dbReference>
<dbReference type="SUPFAM" id="SSF55347">
    <property type="entry name" value="Glyceraldehyde-3-phosphate dehydrogenase-like, C-terminal domain"/>
    <property type="match status" value="1"/>
</dbReference>
<protein>
    <recommendedName>
        <fullName evidence="7">Glucose-6-phosphate 1-dehydrogenase</fullName>
        <shortName evidence="7">G6PD</shortName>
        <ecNumber evidence="7">1.1.1.49</ecNumber>
    </recommendedName>
</protein>
<keyword evidence="5 7" id="KW-0560">Oxidoreductase</keyword>
<dbReference type="UniPathway" id="UPA00115">
    <property type="reaction ID" value="UER00408"/>
</dbReference>
<comment type="similarity">
    <text evidence="2 7">Belongs to the glucose-6-phosphate dehydrogenase family.</text>
</comment>
<comment type="caution">
    <text evidence="7">Lacks conserved residue(s) required for the propagation of feature annotation.</text>
</comment>
<dbReference type="Gene3D" id="3.30.360.10">
    <property type="entry name" value="Dihydrodipicolinate Reductase, domain 2"/>
    <property type="match status" value="1"/>
</dbReference>
<feature type="binding site" evidence="7">
    <location>
        <position position="180"/>
    </location>
    <ligand>
        <name>substrate</name>
    </ligand>
</feature>
<feature type="binding site" evidence="7">
    <location>
        <position position="328"/>
    </location>
    <ligand>
        <name>substrate</name>
    </ligand>
</feature>
<sequence>MTSDARPGPTVFVLYGATGDLAKRMVLPAFYTLATAGLLPDRWLLVGNGRGDVSHYDFQQHVREVLADTGESLDDGTWREFEKRLRFAGGGFAKDDPGSLLDVLGEAREEVGDDAQLVHYLAIPPSAFERITEGLGEHDLAKGSYVVYEKPFGTSAESFRELDEMVHKVLDEKQVFRIDHFLGKEATQNLHVMRFANGLFDAVWSKEHIRAVQIDVPEQLGIADRAEFYDETGAVLDMLVTHLFQLVAEVAMEPPTNLSPENLQAAREEVIGCFRKIDPDDVVLGQFEGFTDTEGVRKTSRTDTYVAARMYIDNDRWRDVPFLLRTGKRLHASEQRVSLILREPKGTLEGVPKNGNVLTFDLAGSGAIDLRLVTKRPGPEMDLDAADVTLHLDSLPDGDPLPPYVRLINDVLVGDRSLFTRPDGLAAVWEAAGPLLDDPPTLHRYAPGSWGPAAARALAEPDGWLLGG</sequence>
<accession>A0A1M5LPG7</accession>
<feature type="domain" description="Glucose-6-phosphate dehydrogenase C-terminal" evidence="9">
    <location>
        <begin position="192"/>
        <end position="463"/>
    </location>
</feature>
<dbReference type="RefSeq" id="WP_073390636.1">
    <property type="nucleotide sequence ID" value="NZ_FQVU01000003.1"/>
</dbReference>
<evidence type="ECO:0000256" key="5">
    <source>
        <dbReference type="ARBA" id="ARBA00023002"/>
    </source>
</evidence>
<keyword evidence="4 7" id="KW-0521">NADP</keyword>
<proteinExistence type="inferred from homology"/>
<dbReference type="PROSITE" id="PS00069">
    <property type="entry name" value="G6P_DEHYDROGENASE"/>
    <property type="match status" value="1"/>
</dbReference>
<dbReference type="GO" id="GO:0004345">
    <property type="term" value="F:glucose-6-phosphate dehydrogenase activity"/>
    <property type="evidence" value="ECO:0007669"/>
    <property type="project" value="UniProtKB-UniRule"/>
</dbReference>
<feature type="binding site" evidence="7">
    <location>
        <position position="184"/>
    </location>
    <ligand>
        <name>substrate</name>
    </ligand>
</feature>
<dbReference type="AlphaFoldDB" id="A0A1M5LPG7"/>
<dbReference type="Gene3D" id="3.40.50.720">
    <property type="entry name" value="NAD(P)-binding Rossmann-like Domain"/>
    <property type="match status" value="1"/>
</dbReference>
<keyword evidence="11" id="KW-1185">Reference proteome</keyword>
<reference evidence="10 11" key="1">
    <citation type="submission" date="2016-11" db="EMBL/GenBank/DDBJ databases">
        <authorList>
            <person name="Jaros S."/>
            <person name="Januszkiewicz K."/>
            <person name="Wedrychowicz H."/>
        </authorList>
    </citation>
    <scope>NUCLEOTIDE SEQUENCE [LARGE SCALE GENOMIC DNA]</scope>
    <source>
        <strain evidence="10 11">DSM 45627</strain>
    </source>
</reference>
<dbReference type="InterPro" id="IPR001282">
    <property type="entry name" value="G6P_DH"/>
</dbReference>
<feature type="binding site" evidence="7">
    <location>
        <position position="237"/>
    </location>
    <ligand>
        <name>substrate</name>
    </ligand>
</feature>
<dbReference type="SUPFAM" id="SSF51735">
    <property type="entry name" value="NAD(P)-binding Rossmann-fold domains"/>
    <property type="match status" value="1"/>
</dbReference>
<dbReference type="EC" id="1.1.1.49" evidence="7"/>
<dbReference type="PIRSF" id="PIRSF000110">
    <property type="entry name" value="G6PD"/>
    <property type="match status" value="1"/>
</dbReference>
<dbReference type="HAMAP" id="MF_00966">
    <property type="entry name" value="G6PD"/>
    <property type="match status" value="1"/>
</dbReference>
<comment type="catalytic activity">
    <reaction evidence="7">
        <text>D-glucose 6-phosphate + NADP(+) = 6-phospho-D-glucono-1,5-lactone + NADPH + H(+)</text>
        <dbReference type="Rhea" id="RHEA:15841"/>
        <dbReference type="ChEBI" id="CHEBI:15378"/>
        <dbReference type="ChEBI" id="CHEBI:57783"/>
        <dbReference type="ChEBI" id="CHEBI:57955"/>
        <dbReference type="ChEBI" id="CHEBI:58349"/>
        <dbReference type="ChEBI" id="CHEBI:61548"/>
        <dbReference type="EC" id="1.1.1.49"/>
    </reaction>
</comment>
<evidence type="ECO:0000256" key="7">
    <source>
        <dbReference type="HAMAP-Rule" id="MF_00966"/>
    </source>
</evidence>
<dbReference type="PANTHER" id="PTHR23429:SF0">
    <property type="entry name" value="GLUCOSE-6-PHOSPHATE 1-DEHYDROGENASE"/>
    <property type="match status" value="1"/>
</dbReference>
<evidence type="ECO:0000259" key="8">
    <source>
        <dbReference type="Pfam" id="PF00479"/>
    </source>
</evidence>
<evidence type="ECO:0000256" key="2">
    <source>
        <dbReference type="ARBA" id="ARBA00009975"/>
    </source>
</evidence>
<dbReference type="PANTHER" id="PTHR23429">
    <property type="entry name" value="GLUCOSE-6-PHOSPHATE 1-DEHYDROGENASE G6PD"/>
    <property type="match status" value="1"/>
</dbReference>
<evidence type="ECO:0000256" key="4">
    <source>
        <dbReference type="ARBA" id="ARBA00022857"/>
    </source>
</evidence>
<comment type="pathway">
    <text evidence="1 7">Carbohydrate degradation; pentose phosphate pathway; D-ribulose 5-phosphate from D-glucose 6-phosphate (oxidative stage): step 1/3.</text>
</comment>
<dbReference type="Proteomes" id="UP000186132">
    <property type="component" value="Unassembled WGS sequence"/>
</dbReference>
<organism evidence="10 11">
    <name type="scientific">Jatrophihabitans endophyticus</name>
    <dbReference type="NCBI Taxonomy" id="1206085"/>
    <lineage>
        <taxon>Bacteria</taxon>
        <taxon>Bacillati</taxon>
        <taxon>Actinomycetota</taxon>
        <taxon>Actinomycetes</taxon>
        <taxon>Jatrophihabitantales</taxon>
        <taxon>Jatrophihabitantaceae</taxon>
        <taxon>Jatrophihabitans</taxon>
    </lineage>
</organism>
<dbReference type="GO" id="GO:0005829">
    <property type="term" value="C:cytosol"/>
    <property type="evidence" value="ECO:0007669"/>
    <property type="project" value="TreeGrafter"/>
</dbReference>